<feature type="transmembrane region" description="Helical" evidence="1">
    <location>
        <begin position="52"/>
        <end position="73"/>
    </location>
</feature>
<accession>A0A1F6WZP4</accession>
<reference evidence="2 3" key="1">
    <citation type="journal article" date="2016" name="Nat. Commun.">
        <title>Thousands of microbial genomes shed light on interconnected biogeochemical processes in an aquifer system.</title>
        <authorList>
            <person name="Anantharaman K."/>
            <person name="Brown C.T."/>
            <person name="Hug L.A."/>
            <person name="Sharon I."/>
            <person name="Castelle C.J."/>
            <person name="Probst A.J."/>
            <person name="Thomas B.C."/>
            <person name="Singh A."/>
            <person name="Wilkins M.J."/>
            <person name="Karaoz U."/>
            <person name="Brodie E.L."/>
            <person name="Williams K.H."/>
            <person name="Hubbard S.S."/>
            <person name="Banfield J.F."/>
        </authorList>
    </citation>
    <scope>NUCLEOTIDE SEQUENCE [LARGE SCALE GENOMIC DNA]</scope>
</reference>
<name>A0A1F6WZP4_9BACT</name>
<evidence type="ECO:0000313" key="2">
    <source>
        <dbReference type="EMBL" id="OGI87379.1"/>
    </source>
</evidence>
<keyword evidence="1" id="KW-0472">Membrane</keyword>
<dbReference type="Pfam" id="PF18895">
    <property type="entry name" value="T4SS_pilin"/>
    <property type="match status" value="2"/>
</dbReference>
<gene>
    <name evidence="2" type="ORF">A3A91_02695</name>
</gene>
<feature type="transmembrane region" description="Helical" evidence="1">
    <location>
        <begin position="12"/>
        <end position="31"/>
    </location>
</feature>
<organism evidence="2 3">
    <name type="scientific">Candidatus Nomurabacteria bacterium RIFCSPLOWO2_01_FULL_36_16</name>
    <dbReference type="NCBI Taxonomy" id="1801767"/>
    <lineage>
        <taxon>Bacteria</taxon>
        <taxon>Candidatus Nomuraibacteriota</taxon>
    </lineage>
</organism>
<evidence type="ECO:0000256" key="1">
    <source>
        <dbReference type="SAM" id="Phobius"/>
    </source>
</evidence>
<keyword evidence="1" id="KW-1133">Transmembrane helix</keyword>
<sequence>MTIEDLIFEAYNILSSIIPVLVALGVVYFVWGVVQYVIGGGDEAKKKGRDRIIYGIIGLTVIVSVWGLVSIIAETFGLTNATGPVFEPIDTCQTLGPYPRFQDLVCYITTIINNAIIPLIFALAMVMFVWGVVQYVIKSDEEAKKQKGKQFMLWGLIALTVMVSVWGLVEILGTTFGINTSFIPQVKTPPP</sequence>
<keyword evidence="1" id="KW-0812">Transmembrane</keyword>
<proteinExistence type="predicted"/>
<protein>
    <submittedName>
        <fullName evidence="2">Uncharacterized protein</fullName>
    </submittedName>
</protein>
<feature type="transmembrane region" description="Helical" evidence="1">
    <location>
        <begin position="107"/>
        <end position="130"/>
    </location>
</feature>
<evidence type="ECO:0000313" key="3">
    <source>
        <dbReference type="Proteomes" id="UP000177001"/>
    </source>
</evidence>
<dbReference type="EMBL" id="MFUR01000003">
    <property type="protein sequence ID" value="OGI87379.1"/>
    <property type="molecule type" value="Genomic_DNA"/>
</dbReference>
<comment type="caution">
    <text evidence="2">The sequence shown here is derived from an EMBL/GenBank/DDBJ whole genome shotgun (WGS) entry which is preliminary data.</text>
</comment>
<dbReference type="InterPro" id="IPR043993">
    <property type="entry name" value="T4SS_pilin"/>
</dbReference>
<feature type="transmembrane region" description="Helical" evidence="1">
    <location>
        <begin position="151"/>
        <end position="169"/>
    </location>
</feature>
<dbReference type="Proteomes" id="UP000177001">
    <property type="component" value="Unassembled WGS sequence"/>
</dbReference>
<dbReference type="AlphaFoldDB" id="A0A1F6WZP4"/>